<evidence type="ECO:0000256" key="6">
    <source>
        <dbReference type="ARBA" id="ARBA00022989"/>
    </source>
</evidence>
<comment type="similarity">
    <text evidence="2">Belongs to the ABC-2 integral membrane protein family.</text>
</comment>
<feature type="transmembrane region" description="Helical" evidence="8">
    <location>
        <begin position="259"/>
        <end position="283"/>
    </location>
</feature>
<evidence type="ECO:0000256" key="1">
    <source>
        <dbReference type="ARBA" id="ARBA00004651"/>
    </source>
</evidence>
<dbReference type="PATRIC" id="fig|42253.5.peg.3800"/>
<feature type="transmembrane region" description="Helical" evidence="8">
    <location>
        <begin position="21"/>
        <end position="42"/>
    </location>
</feature>
<dbReference type="OrthoDB" id="9808686at2"/>
<keyword evidence="3" id="KW-0813">Transport</keyword>
<dbReference type="PANTHER" id="PTHR30294:SF29">
    <property type="entry name" value="MULTIDRUG ABC TRANSPORTER PERMEASE YBHS-RELATED"/>
    <property type="match status" value="1"/>
</dbReference>
<feature type="transmembrane region" description="Helical" evidence="8">
    <location>
        <begin position="231"/>
        <end position="253"/>
    </location>
</feature>
<evidence type="ECO:0000256" key="2">
    <source>
        <dbReference type="ARBA" id="ARBA00007783"/>
    </source>
</evidence>
<evidence type="ECO:0000259" key="9">
    <source>
        <dbReference type="PROSITE" id="PS51012"/>
    </source>
</evidence>
<gene>
    <name evidence="10" type="primary">ybhS</name>
    <name evidence="10" type="ORF">NITMOv2_3855</name>
</gene>
<dbReference type="PANTHER" id="PTHR30294">
    <property type="entry name" value="MEMBRANE COMPONENT OF ABC TRANSPORTER YHHJ-RELATED"/>
    <property type="match status" value="1"/>
</dbReference>
<evidence type="ECO:0000256" key="8">
    <source>
        <dbReference type="SAM" id="Phobius"/>
    </source>
</evidence>
<organism evidence="10 11">
    <name type="scientific">Nitrospira moscoviensis</name>
    <dbReference type="NCBI Taxonomy" id="42253"/>
    <lineage>
        <taxon>Bacteria</taxon>
        <taxon>Pseudomonadati</taxon>
        <taxon>Nitrospirota</taxon>
        <taxon>Nitrospiria</taxon>
        <taxon>Nitrospirales</taxon>
        <taxon>Nitrospiraceae</taxon>
        <taxon>Nitrospira</taxon>
    </lineage>
</organism>
<evidence type="ECO:0000256" key="4">
    <source>
        <dbReference type="ARBA" id="ARBA00022475"/>
    </source>
</evidence>
<dbReference type="KEGG" id="nmv:NITMOv2_3855"/>
<feature type="transmembrane region" description="Helical" evidence="8">
    <location>
        <begin position="354"/>
        <end position="372"/>
    </location>
</feature>
<dbReference type="GO" id="GO:0140359">
    <property type="term" value="F:ABC-type transporter activity"/>
    <property type="evidence" value="ECO:0007669"/>
    <property type="project" value="InterPro"/>
</dbReference>
<comment type="subcellular location">
    <subcellularLocation>
        <location evidence="1">Cell membrane</location>
        <topology evidence="1">Multi-pass membrane protein</topology>
    </subcellularLocation>
</comment>
<evidence type="ECO:0000256" key="7">
    <source>
        <dbReference type="ARBA" id="ARBA00023136"/>
    </source>
</evidence>
<dbReference type="GO" id="GO:0005886">
    <property type="term" value="C:plasma membrane"/>
    <property type="evidence" value="ECO:0007669"/>
    <property type="project" value="UniProtKB-SubCell"/>
</dbReference>
<keyword evidence="5 8" id="KW-0812">Transmembrane</keyword>
<name>A0A0K2GHZ0_NITMO</name>
<keyword evidence="6 8" id="KW-1133">Transmembrane helix</keyword>
<feature type="transmembrane region" description="Helical" evidence="8">
    <location>
        <begin position="295"/>
        <end position="315"/>
    </location>
</feature>
<dbReference type="EMBL" id="CP011801">
    <property type="protein sequence ID" value="ALA60242.1"/>
    <property type="molecule type" value="Genomic_DNA"/>
</dbReference>
<dbReference type="PROSITE" id="PS51012">
    <property type="entry name" value="ABC_TM2"/>
    <property type="match status" value="1"/>
</dbReference>
<dbReference type="InterPro" id="IPR013525">
    <property type="entry name" value="ABC2_TM"/>
</dbReference>
<keyword evidence="4" id="KW-1003">Cell membrane</keyword>
<keyword evidence="7 8" id="KW-0472">Membrane</keyword>
<sequence>MRRHRLAAIIRKETLQISRDLPSLLITVAMPLLLMLAFGYGVRFDVKNLPVYVYDREGSQRSQDFLTRFQASEYFDVVKTVDRYPALVDALDAGACRLALVIPGDFSRQLNSGGPVSVQALIDATDNNTANVAVSYSEAVVQSYNRQIQLEWLERHGRTGLQPVLRVETRTWFNEDLESTANIVPGVVAIIMAVIGSFLTSLTIAREWERGTMEQLVSTPVTPLELMIGKLVPYFAIGLLDTVLCAALAIWWFEVPFRGAWSVFFLSCTLFLIVVLSLGYVVSVVAKTQLAASQVALIATFLPAFLLSGFIYPIGQMPAVIQAITHIIPARYFMTIIRDIFLKGTPLPLLLDDLLALALFATILTIVATRAFHKKLS</sequence>
<dbReference type="AlphaFoldDB" id="A0A0K2GHZ0"/>
<evidence type="ECO:0000256" key="3">
    <source>
        <dbReference type="ARBA" id="ARBA00022448"/>
    </source>
</evidence>
<keyword evidence="11" id="KW-1185">Reference proteome</keyword>
<protein>
    <submittedName>
        <fullName evidence="10">Putative transporter subunit: permease component of ABC superfamily</fullName>
    </submittedName>
</protein>
<proteinExistence type="inferred from homology"/>
<dbReference type="Proteomes" id="UP000069205">
    <property type="component" value="Chromosome"/>
</dbReference>
<evidence type="ECO:0000313" key="11">
    <source>
        <dbReference type="Proteomes" id="UP000069205"/>
    </source>
</evidence>
<dbReference type="RefSeq" id="WP_053381125.1">
    <property type="nucleotide sequence ID" value="NZ_CP011801.1"/>
</dbReference>
<evidence type="ECO:0000256" key="5">
    <source>
        <dbReference type="ARBA" id="ARBA00022692"/>
    </source>
</evidence>
<accession>A0A0K2GHZ0</accession>
<dbReference type="STRING" id="42253.NITMOv2_3855"/>
<dbReference type="Pfam" id="PF12698">
    <property type="entry name" value="ABC2_membrane_3"/>
    <property type="match status" value="1"/>
</dbReference>
<dbReference type="InterPro" id="IPR047817">
    <property type="entry name" value="ABC2_TM_bact-type"/>
</dbReference>
<dbReference type="InterPro" id="IPR051449">
    <property type="entry name" value="ABC-2_transporter_component"/>
</dbReference>
<feature type="transmembrane region" description="Helical" evidence="8">
    <location>
        <begin position="183"/>
        <end position="205"/>
    </location>
</feature>
<feature type="domain" description="ABC transmembrane type-2" evidence="9">
    <location>
        <begin position="130"/>
        <end position="375"/>
    </location>
</feature>
<evidence type="ECO:0000313" key="10">
    <source>
        <dbReference type="EMBL" id="ALA60242.1"/>
    </source>
</evidence>
<dbReference type="Gene3D" id="3.40.1710.10">
    <property type="entry name" value="abc type-2 transporter like domain"/>
    <property type="match status" value="1"/>
</dbReference>
<reference evidence="10 11" key="1">
    <citation type="journal article" date="2015" name="Proc. Natl. Acad. Sci. U.S.A.">
        <title>Expanded metabolic versatility of ubiquitous nitrite-oxidizing bacteria from the genus Nitrospira.</title>
        <authorList>
            <person name="Koch H."/>
            <person name="Lucker S."/>
            <person name="Albertsen M."/>
            <person name="Kitzinger K."/>
            <person name="Herbold C."/>
            <person name="Spieck E."/>
            <person name="Nielsen P.H."/>
            <person name="Wagner M."/>
            <person name="Daims H."/>
        </authorList>
    </citation>
    <scope>NUCLEOTIDE SEQUENCE [LARGE SCALE GENOMIC DNA]</scope>
    <source>
        <strain evidence="10 11">NSP M-1</strain>
    </source>
</reference>